<reference evidence="6 7" key="1">
    <citation type="submission" date="2014-08" db="EMBL/GenBank/DDBJ databases">
        <title>Genomic and Phenotypic Diversity of Colwellia psychrerythraea strains from Disparate Marine Basins.</title>
        <authorList>
            <person name="Techtmann S.M."/>
            <person name="Stelling S.C."/>
            <person name="Utturkar S.M."/>
            <person name="Alshibli N."/>
            <person name="Harris A."/>
            <person name="Brown S.D."/>
            <person name="Hazen T.C."/>
        </authorList>
    </citation>
    <scope>NUCLEOTIDE SEQUENCE [LARGE SCALE GENOMIC DNA]</scope>
    <source>
        <strain evidence="6 7">GAB14E</strain>
    </source>
</reference>
<dbReference type="OrthoDB" id="9773582at2"/>
<evidence type="ECO:0000259" key="5">
    <source>
        <dbReference type="SMART" id="SM00014"/>
    </source>
</evidence>
<evidence type="ECO:0000256" key="3">
    <source>
        <dbReference type="ARBA" id="ARBA00047594"/>
    </source>
</evidence>
<dbReference type="PANTHER" id="PTHR14969">
    <property type="entry name" value="SPHINGOSINE-1-PHOSPHATE PHOSPHOHYDROLASE"/>
    <property type="match status" value="1"/>
</dbReference>
<organism evidence="6 7">
    <name type="scientific">Colwellia psychrerythraea</name>
    <name type="common">Vibrio psychroerythus</name>
    <dbReference type="NCBI Taxonomy" id="28229"/>
    <lineage>
        <taxon>Bacteria</taxon>
        <taxon>Pseudomonadati</taxon>
        <taxon>Pseudomonadota</taxon>
        <taxon>Gammaproteobacteria</taxon>
        <taxon>Alteromonadales</taxon>
        <taxon>Colwelliaceae</taxon>
        <taxon>Colwellia</taxon>
    </lineage>
</organism>
<evidence type="ECO:0000313" key="7">
    <source>
        <dbReference type="Proteomes" id="UP000029868"/>
    </source>
</evidence>
<dbReference type="Proteomes" id="UP000029868">
    <property type="component" value="Unassembled WGS sequence"/>
</dbReference>
<dbReference type="InterPro" id="IPR000326">
    <property type="entry name" value="PAP2/HPO"/>
</dbReference>
<protein>
    <recommendedName>
        <fullName evidence="1">undecaprenyl-diphosphate phosphatase</fullName>
        <ecNumber evidence="1">3.6.1.27</ecNumber>
    </recommendedName>
    <alternativeName>
        <fullName evidence="2">Undecaprenyl pyrophosphate phosphatase</fullName>
    </alternativeName>
</protein>
<gene>
    <name evidence="6" type="ORF">GAB14E_1419</name>
</gene>
<dbReference type="GO" id="GO:0050380">
    <property type="term" value="F:undecaprenyl-diphosphatase activity"/>
    <property type="evidence" value="ECO:0007669"/>
    <property type="project" value="UniProtKB-EC"/>
</dbReference>
<feature type="signal peptide" evidence="4">
    <location>
        <begin position="1"/>
        <end position="22"/>
    </location>
</feature>
<dbReference type="EC" id="3.6.1.27" evidence="1"/>
<dbReference type="EMBL" id="JQEC01000004">
    <property type="protein sequence ID" value="KGJ96951.1"/>
    <property type="molecule type" value="Genomic_DNA"/>
</dbReference>
<accession>A0A099L264</accession>
<sequence>MKALSFILLLSILLINSAPTLAKSNLEKSGDIIHLLLPAAALGTTLIVEDDYQGSWQLIKTGVVSRVAVEGLKYGIDKDRPDDSGDDSFPSGHTADSFAAATFMQQRYGWKWGVPAYIAATFVGYSRVESDKHFIEDVLAGAAIGIISGLYFTEPYSGITISPTAGGGHYGLNFSGTF</sequence>
<evidence type="ECO:0000256" key="2">
    <source>
        <dbReference type="ARBA" id="ARBA00032707"/>
    </source>
</evidence>
<evidence type="ECO:0000256" key="4">
    <source>
        <dbReference type="SAM" id="SignalP"/>
    </source>
</evidence>
<dbReference type="PANTHER" id="PTHR14969:SF13">
    <property type="entry name" value="AT30094P"/>
    <property type="match status" value="1"/>
</dbReference>
<feature type="domain" description="Phosphatidic acid phosphatase type 2/haloperoxidase" evidence="5">
    <location>
        <begin position="53"/>
        <end position="153"/>
    </location>
</feature>
<keyword evidence="4" id="KW-0732">Signal</keyword>
<dbReference type="InterPro" id="IPR036938">
    <property type="entry name" value="PAP2/HPO_sf"/>
</dbReference>
<feature type="chain" id="PRO_5001949275" description="undecaprenyl-diphosphate phosphatase" evidence="4">
    <location>
        <begin position="23"/>
        <end position="178"/>
    </location>
</feature>
<evidence type="ECO:0000313" key="6">
    <source>
        <dbReference type="EMBL" id="KGJ96951.1"/>
    </source>
</evidence>
<dbReference type="AlphaFoldDB" id="A0A099L264"/>
<dbReference type="SMART" id="SM00014">
    <property type="entry name" value="acidPPc"/>
    <property type="match status" value="1"/>
</dbReference>
<dbReference type="Gene3D" id="1.20.144.10">
    <property type="entry name" value="Phosphatidic acid phosphatase type 2/haloperoxidase"/>
    <property type="match status" value="1"/>
</dbReference>
<comment type="catalytic activity">
    <reaction evidence="3">
        <text>di-trans,octa-cis-undecaprenyl diphosphate + H2O = di-trans,octa-cis-undecaprenyl phosphate + phosphate + H(+)</text>
        <dbReference type="Rhea" id="RHEA:28094"/>
        <dbReference type="ChEBI" id="CHEBI:15377"/>
        <dbReference type="ChEBI" id="CHEBI:15378"/>
        <dbReference type="ChEBI" id="CHEBI:43474"/>
        <dbReference type="ChEBI" id="CHEBI:58405"/>
        <dbReference type="ChEBI" id="CHEBI:60392"/>
        <dbReference type="EC" id="3.6.1.27"/>
    </reaction>
</comment>
<evidence type="ECO:0000256" key="1">
    <source>
        <dbReference type="ARBA" id="ARBA00012374"/>
    </source>
</evidence>
<proteinExistence type="predicted"/>
<comment type="caution">
    <text evidence="6">The sequence shown here is derived from an EMBL/GenBank/DDBJ whole genome shotgun (WGS) entry which is preliminary data.</text>
</comment>
<dbReference type="PATRIC" id="fig|28229.3.peg.581"/>
<dbReference type="Pfam" id="PF01569">
    <property type="entry name" value="PAP2"/>
    <property type="match status" value="1"/>
</dbReference>
<name>A0A099L264_COLPS</name>
<dbReference type="CDD" id="cd03394">
    <property type="entry name" value="PAP2_like_5"/>
    <property type="match status" value="1"/>
</dbReference>
<dbReference type="SUPFAM" id="SSF48317">
    <property type="entry name" value="Acid phosphatase/Vanadium-dependent haloperoxidase"/>
    <property type="match status" value="1"/>
</dbReference>
<dbReference type="RefSeq" id="WP_033080720.1">
    <property type="nucleotide sequence ID" value="NZ_JQEC01000004.1"/>
</dbReference>